<evidence type="ECO:0000313" key="3">
    <source>
        <dbReference type="EMBL" id="MCJ2376120.1"/>
    </source>
</evidence>
<evidence type="ECO:0000256" key="2">
    <source>
        <dbReference type="SAM" id="SignalP"/>
    </source>
</evidence>
<comment type="caution">
    <text evidence="3">The sequence shown here is derived from an EMBL/GenBank/DDBJ whole genome shotgun (WGS) entry which is preliminary data.</text>
</comment>
<name>A0A9X2AV87_9VIBR</name>
<dbReference type="AlphaFoldDB" id="A0A9X2AV87"/>
<dbReference type="RefSeq" id="WP_244355513.1">
    <property type="nucleotide sequence ID" value="NZ_JAJNNZ010000003.1"/>
</dbReference>
<dbReference type="Proteomes" id="UP001139488">
    <property type="component" value="Unassembled WGS sequence"/>
</dbReference>
<reference evidence="3" key="1">
    <citation type="submission" date="2021-11" db="EMBL/GenBank/DDBJ databases">
        <title>Vibrio ZSDE26 sp. nov. and Vibrio ZSDZ34 sp. nov., isolated from coastal seawater in Qingdao.</title>
        <authorList>
            <person name="Zhang P."/>
        </authorList>
    </citation>
    <scope>NUCLEOTIDE SEQUENCE</scope>
    <source>
        <strain evidence="3">ZSDZ34</strain>
    </source>
</reference>
<gene>
    <name evidence="3" type="ORF">LNL84_04660</name>
</gene>
<dbReference type="EMBL" id="JAJNNZ010000003">
    <property type="protein sequence ID" value="MCJ2376120.1"/>
    <property type="molecule type" value="Genomic_DNA"/>
</dbReference>
<sequence>MVSKTPAILAILLISLSTIVMAEGITVQDKPAQDRTAEEQQTVNDTSAQQVQTKKHPLEGNFDITFAGWSEHLTSTGRNQDNYIFGLRYKNLEAFTLHNSFETRSYILAYHAQLDWKSWVKVGVRVGGITGYTKEENAVQAGGVTPLFAPTLTLHYQKLGFETALFTDVIIFSMKLML</sequence>
<proteinExistence type="predicted"/>
<accession>A0A9X2AV87</accession>
<evidence type="ECO:0000313" key="4">
    <source>
        <dbReference type="Proteomes" id="UP001139488"/>
    </source>
</evidence>
<organism evidence="3 4">
    <name type="scientific">Vibrio gelatinilyticus</name>
    <dbReference type="NCBI Taxonomy" id="2893468"/>
    <lineage>
        <taxon>Bacteria</taxon>
        <taxon>Pseudomonadati</taxon>
        <taxon>Pseudomonadota</taxon>
        <taxon>Gammaproteobacteria</taxon>
        <taxon>Vibrionales</taxon>
        <taxon>Vibrionaceae</taxon>
        <taxon>Vibrio</taxon>
    </lineage>
</organism>
<keyword evidence="2" id="KW-0732">Signal</keyword>
<feature type="chain" id="PRO_5040970341" evidence="2">
    <location>
        <begin position="23"/>
        <end position="178"/>
    </location>
</feature>
<feature type="signal peptide" evidence="2">
    <location>
        <begin position="1"/>
        <end position="22"/>
    </location>
</feature>
<feature type="compositionally biased region" description="Polar residues" evidence="1">
    <location>
        <begin position="39"/>
        <end position="52"/>
    </location>
</feature>
<keyword evidence="4" id="KW-1185">Reference proteome</keyword>
<evidence type="ECO:0000256" key="1">
    <source>
        <dbReference type="SAM" id="MobiDB-lite"/>
    </source>
</evidence>
<protein>
    <submittedName>
        <fullName evidence="3">Uncharacterized protein</fullName>
    </submittedName>
</protein>
<feature type="region of interest" description="Disordered" evidence="1">
    <location>
        <begin position="30"/>
        <end position="52"/>
    </location>
</feature>